<reference evidence="11" key="1">
    <citation type="submission" date="2016-10" db="EMBL/GenBank/DDBJ databases">
        <authorList>
            <person name="Varghese N."/>
            <person name="Submissions S."/>
        </authorList>
    </citation>
    <scope>NUCLEOTIDE SEQUENCE [LARGE SCALE GENOMIC DNA]</scope>
    <source>
        <strain evidence="11">UNC178MFTsu3.1</strain>
    </source>
</reference>
<evidence type="ECO:0000256" key="4">
    <source>
        <dbReference type="SAM" id="MobiDB-lite"/>
    </source>
</evidence>
<dbReference type="Pfam" id="PF25917">
    <property type="entry name" value="BSH_RND"/>
    <property type="match status" value="1"/>
</dbReference>
<proteinExistence type="inferred from homology"/>
<dbReference type="GO" id="GO:1990281">
    <property type="term" value="C:efflux pump complex"/>
    <property type="evidence" value="ECO:0007669"/>
    <property type="project" value="TreeGrafter"/>
</dbReference>
<feature type="domain" description="Multidrug resistance protein MdtA-like barrel-sandwich hybrid" evidence="7">
    <location>
        <begin position="88"/>
        <end position="221"/>
    </location>
</feature>
<evidence type="ECO:0000256" key="1">
    <source>
        <dbReference type="ARBA" id="ARBA00004196"/>
    </source>
</evidence>
<feature type="domain" description="Multidrug resistance protein MdtA-like alpha-helical hairpin" evidence="6">
    <location>
        <begin position="126"/>
        <end position="187"/>
    </location>
</feature>
<dbReference type="SUPFAM" id="SSF111369">
    <property type="entry name" value="HlyD-like secretion proteins"/>
    <property type="match status" value="1"/>
</dbReference>
<dbReference type="STRING" id="500610.SAMN02799615_03995"/>
<dbReference type="InterPro" id="IPR058624">
    <property type="entry name" value="MdtA-like_HH"/>
</dbReference>
<feature type="domain" description="CusB-like beta-barrel" evidence="8">
    <location>
        <begin position="239"/>
        <end position="311"/>
    </location>
</feature>
<dbReference type="AlphaFoldDB" id="A0A1I2JCV6"/>
<dbReference type="Gene3D" id="2.40.50.100">
    <property type="match status" value="1"/>
</dbReference>
<feature type="region of interest" description="Disordered" evidence="4">
    <location>
        <begin position="366"/>
        <end position="406"/>
    </location>
</feature>
<feature type="compositionally biased region" description="Basic and acidic residues" evidence="4">
    <location>
        <begin position="387"/>
        <end position="406"/>
    </location>
</feature>
<evidence type="ECO:0000256" key="5">
    <source>
        <dbReference type="SAM" id="Phobius"/>
    </source>
</evidence>
<evidence type="ECO:0000259" key="6">
    <source>
        <dbReference type="Pfam" id="PF25876"/>
    </source>
</evidence>
<accession>A0A1I2JCV6</accession>
<dbReference type="Gene3D" id="2.40.420.20">
    <property type="match status" value="1"/>
</dbReference>
<dbReference type="Proteomes" id="UP000199477">
    <property type="component" value="Unassembled WGS sequence"/>
</dbReference>
<comment type="similarity">
    <text evidence="2">Belongs to the membrane fusion protein (MFP) (TC 8.A.1) family.</text>
</comment>
<dbReference type="InterPro" id="IPR006143">
    <property type="entry name" value="RND_pump_MFP"/>
</dbReference>
<evidence type="ECO:0000313" key="11">
    <source>
        <dbReference type="Proteomes" id="UP000199477"/>
    </source>
</evidence>
<keyword evidence="5" id="KW-1133">Transmembrane helix</keyword>
<dbReference type="InterPro" id="IPR058627">
    <property type="entry name" value="MdtA-like_C"/>
</dbReference>
<dbReference type="Gene3D" id="2.40.30.170">
    <property type="match status" value="1"/>
</dbReference>
<evidence type="ECO:0000259" key="7">
    <source>
        <dbReference type="Pfam" id="PF25917"/>
    </source>
</evidence>
<dbReference type="PANTHER" id="PTHR30469">
    <property type="entry name" value="MULTIDRUG RESISTANCE PROTEIN MDTA"/>
    <property type="match status" value="1"/>
</dbReference>
<keyword evidence="3" id="KW-0813">Transport</keyword>
<dbReference type="NCBIfam" id="TIGR01730">
    <property type="entry name" value="RND_mfp"/>
    <property type="match status" value="1"/>
</dbReference>
<dbReference type="EMBL" id="FONH01000024">
    <property type="protein sequence ID" value="SFF52665.1"/>
    <property type="molecule type" value="Genomic_DNA"/>
</dbReference>
<dbReference type="Pfam" id="PF25954">
    <property type="entry name" value="Beta-barrel_RND_2"/>
    <property type="match status" value="1"/>
</dbReference>
<dbReference type="Pfam" id="PF25876">
    <property type="entry name" value="HH_MFP_RND"/>
    <property type="match status" value="1"/>
</dbReference>
<gene>
    <name evidence="10" type="ORF">SAMN02799615_03995</name>
</gene>
<dbReference type="GO" id="GO:0015562">
    <property type="term" value="F:efflux transmembrane transporter activity"/>
    <property type="evidence" value="ECO:0007669"/>
    <property type="project" value="TreeGrafter"/>
</dbReference>
<keyword evidence="5" id="KW-0472">Membrane</keyword>
<dbReference type="PANTHER" id="PTHR30469:SF37">
    <property type="entry name" value="RAGD PROTEIN"/>
    <property type="match status" value="1"/>
</dbReference>
<keyword evidence="11" id="KW-1185">Reference proteome</keyword>
<dbReference type="RefSeq" id="WP_026633939.1">
    <property type="nucleotide sequence ID" value="NZ_FONH01000024.1"/>
</dbReference>
<comment type="subcellular location">
    <subcellularLocation>
        <location evidence="1">Cell envelope</location>
    </subcellularLocation>
</comment>
<organism evidence="10 11">
    <name type="scientific">Dyella marensis</name>
    <dbReference type="NCBI Taxonomy" id="500610"/>
    <lineage>
        <taxon>Bacteria</taxon>
        <taxon>Pseudomonadati</taxon>
        <taxon>Pseudomonadota</taxon>
        <taxon>Gammaproteobacteria</taxon>
        <taxon>Lysobacterales</taxon>
        <taxon>Rhodanobacteraceae</taxon>
        <taxon>Dyella</taxon>
    </lineage>
</organism>
<feature type="domain" description="Multidrug resistance protein MdtA-like C-terminal permuted SH3" evidence="9">
    <location>
        <begin position="317"/>
        <end position="371"/>
    </location>
</feature>
<evidence type="ECO:0000256" key="2">
    <source>
        <dbReference type="ARBA" id="ARBA00009477"/>
    </source>
</evidence>
<sequence>MSSDHSNASPHTPRPVPAHRLRRAGIIGAVVVVAVVATGVVTRANDARKLKDWTDRQAVPTVSVVPVERSAAGASLDLPGRLEAYARAPIYARVSGYLKSWKVDIGAPVKAGQLLAEIETPDLDQQLLQAKADLASAEANAALAATTAKRWQAMLGSDSVSRQEVDEKTGDFTAKQAIAKAARANVDRIEALKGFTRIVAPFDGMVTARETDVGALINAGSGSGPELFVVSDVRKLRVYVRVPQNYAPSIKPGQVATLSLPEYPGRTFQARVEASAGAVAAESGTTLIQLAVDNADGKLMPGSFASVRLDRPGDATALRVPASALIFDDKGMRVATLGADHKIVFKQVTILRDYGKTVEIGSGLGADDQVIESPPDGLVDGDTVRTAAKDDTELAKNRGRANEKKA</sequence>
<keyword evidence="5" id="KW-0812">Transmembrane</keyword>
<dbReference type="FunFam" id="2.40.30.170:FF:000010">
    <property type="entry name" value="Efflux RND transporter periplasmic adaptor subunit"/>
    <property type="match status" value="1"/>
</dbReference>
<evidence type="ECO:0000256" key="3">
    <source>
        <dbReference type="ARBA" id="ARBA00022448"/>
    </source>
</evidence>
<feature type="transmembrane region" description="Helical" evidence="5">
    <location>
        <begin position="20"/>
        <end position="41"/>
    </location>
</feature>
<dbReference type="Gene3D" id="1.10.287.470">
    <property type="entry name" value="Helix hairpin bin"/>
    <property type="match status" value="1"/>
</dbReference>
<protein>
    <submittedName>
        <fullName evidence="10">RND family efflux transporter, MFP subunit</fullName>
    </submittedName>
</protein>
<name>A0A1I2JCV6_9GAMM</name>
<dbReference type="Pfam" id="PF25967">
    <property type="entry name" value="RND-MFP_C"/>
    <property type="match status" value="1"/>
</dbReference>
<evidence type="ECO:0000259" key="8">
    <source>
        <dbReference type="Pfam" id="PF25954"/>
    </source>
</evidence>
<dbReference type="InterPro" id="IPR058625">
    <property type="entry name" value="MdtA-like_BSH"/>
</dbReference>
<evidence type="ECO:0000313" key="10">
    <source>
        <dbReference type="EMBL" id="SFF52665.1"/>
    </source>
</evidence>
<evidence type="ECO:0000259" key="9">
    <source>
        <dbReference type="Pfam" id="PF25967"/>
    </source>
</evidence>
<dbReference type="InterPro" id="IPR058792">
    <property type="entry name" value="Beta-barrel_RND_2"/>
</dbReference>